<dbReference type="EMBL" id="CAJVPU010002835">
    <property type="protein sequence ID" value="CAG8508478.1"/>
    <property type="molecule type" value="Genomic_DNA"/>
</dbReference>
<gene>
    <name evidence="1" type="ORF">DHETER_LOCUS3343</name>
</gene>
<reference evidence="1" key="1">
    <citation type="submission" date="2021-06" db="EMBL/GenBank/DDBJ databases">
        <authorList>
            <person name="Kallberg Y."/>
            <person name="Tangrot J."/>
            <person name="Rosling A."/>
        </authorList>
    </citation>
    <scope>NUCLEOTIDE SEQUENCE</scope>
    <source>
        <strain evidence="1">IL203A</strain>
    </source>
</reference>
<comment type="caution">
    <text evidence="1">The sequence shown here is derived from an EMBL/GenBank/DDBJ whole genome shotgun (WGS) entry which is preliminary data.</text>
</comment>
<sequence>ARKAIQNKYRDLLATQLETKGQMIIEKNIEMQLSKNQLQIKTKLPPPRLELPKTGYREEYQYPGPPRSPPKSPTESDKSSIDSDASKRKRRWMPSITGRLRPLSPTGGWKQVFGESGSSKQHTHSPKKLSSLRNTVDLTNNPDIVLLISIQNNQQIRNPK</sequence>
<keyword evidence="2" id="KW-1185">Reference proteome</keyword>
<dbReference type="Proteomes" id="UP000789702">
    <property type="component" value="Unassembled WGS sequence"/>
</dbReference>
<accession>A0ACA9L456</accession>
<evidence type="ECO:0000313" key="1">
    <source>
        <dbReference type="EMBL" id="CAG8508478.1"/>
    </source>
</evidence>
<protein>
    <submittedName>
        <fullName evidence="1">14518_t:CDS:1</fullName>
    </submittedName>
</protein>
<organism evidence="1 2">
    <name type="scientific">Dentiscutata heterogama</name>
    <dbReference type="NCBI Taxonomy" id="1316150"/>
    <lineage>
        <taxon>Eukaryota</taxon>
        <taxon>Fungi</taxon>
        <taxon>Fungi incertae sedis</taxon>
        <taxon>Mucoromycota</taxon>
        <taxon>Glomeromycotina</taxon>
        <taxon>Glomeromycetes</taxon>
        <taxon>Diversisporales</taxon>
        <taxon>Gigasporaceae</taxon>
        <taxon>Dentiscutata</taxon>
    </lineage>
</organism>
<name>A0ACA9L456_9GLOM</name>
<evidence type="ECO:0000313" key="2">
    <source>
        <dbReference type="Proteomes" id="UP000789702"/>
    </source>
</evidence>
<proteinExistence type="predicted"/>
<feature type="non-terminal residue" evidence="1">
    <location>
        <position position="1"/>
    </location>
</feature>